<evidence type="ECO:0000256" key="1">
    <source>
        <dbReference type="SAM" id="Phobius"/>
    </source>
</evidence>
<feature type="transmembrane region" description="Helical" evidence="1">
    <location>
        <begin position="16"/>
        <end position="37"/>
    </location>
</feature>
<dbReference type="EMBL" id="LNQE01001794">
    <property type="protein sequence ID" value="KUG05619.1"/>
    <property type="molecule type" value="Genomic_DNA"/>
</dbReference>
<accession>A0A0W8EB51</accession>
<organism evidence="2">
    <name type="scientific">hydrocarbon metagenome</name>
    <dbReference type="NCBI Taxonomy" id="938273"/>
    <lineage>
        <taxon>unclassified sequences</taxon>
        <taxon>metagenomes</taxon>
        <taxon>ecological metagenomes</taxon>
    </lineage>
</organism>
<dbReference type="AlphaFoldDB" id="A0A0W8EB51"/>
<proteinExistence type="predicted"/>
<keyword evidence="1" id="KW-1133">Transmembrane helix</keyword>
<comment type="caution">
    <text evidence="2">The sequence shown here is derived from an EMBL/GenBank/DDBJ whole genome shotgun (WGS) entry which is preliminary data.</text>
</comment>
<keyword evidence="1" id="KW-0472">Membrane</keyword>
<keyword evidence="1" id="KW-0812">Transmembrane</keyword>
<evidence type="ECO:0000313" key="2">
    <source>
        <dbReference type="EMBL" id="KUG05619.1"/>
    </source>
</evidence>
<name>A0A0W8EB51_9ZZZZ</name>
<feature type="transmembrane region" description="Helical" evidence="1">
    <location>
        <begin position="43"/>
        <end position="64"/>
    </location>
</feature>
<reference evidence="2" key="1">
    <citation type="journal article" date="2015" name="Proc. Natl. Acad. Sci. U.S.A.">
        <title>Networks of energetic and metabolic interactions define dynamics in microbial communities.</title>
        <authorList>
            <person name="Embree M."/>
            <person name="Liu J.K."/>
            <person name="Al-Bassam M.M."/>
            <person name="Zengler K."/>
        </authorList>
    </citation>
    <scope>NUCLEOTIDE SEQUENCE</scope>
</reference>
<sequence>MIGILGIAIAVQKKKLYGYLIACTFAIYVAYDLLALMANTAPLLMAAIFFVATLSILTAVWLIYREQ</sequence>
<protein>
    <submittedName>
        <fullName evidence="2">Uncharacterized protein</fullName>
    </submittedName>
</protein>
<gene>
    <name evidence="2" type="ORF">ASZ90_016951</name>
</gene>